<accession>A0A4R2JH90</accession>
<dbReference type="AlphaFoldDB" id="A0A4R2JH90"/>
<reference evidence="1 2" key="1">
    <citation type="submission" date="2019-03" db="EMBL/GenBank/DDBJ databases">
        <title>Genomic Encyclopedia of Type Strains, Phase IV (KMG-IV): sequencing the most valuable type-strain genomes for metagenomic binning, comparative biology and taxonomic classification.</title>
        <authorList>
            <person name="Goeker M."/>
        </authorList>
    </citation>
    <scope>NUCLEOTIDE SEQUENCE [LARGE SCALE GENOMIC DNA]</scope>
    <source>
        <strain evidence="1 2">DSM 45934</strain>
    </source>
</reference>
<dbReference type="EMBL" id="SLWS01000005">
    <property type="protein sequence ID" value="TCO58424.1"/>
    <property type="molecule type" value="Genomic_DNA"/>
</dbReference>
<comment type="caution">
    <text evidence="1">The sequence shown here is derived from an EMBL/GenBank/DDBJ whole genome shotgun (WGS) entry which is preliminary data.</text>
</comment>
<organism evidence="1 2">
    <name type="scientific">Actinocrispum wychmicini</name>
    <dbReference type="NCBI Taxonomy" id="1213861"/>
    <lineage>
        <taxon>Bacteria</taxon>
        <taxon>Bacillati</taxon>
        <taxon>Actinomycetota</taxon>
        <taxon>Actinomycetes</taxon>
        <taxon>Pseudonocardiales</taxon>
        <taxon>Pseudonocardiaceae</taxon>
        <taxon>Actinocrispum</taxon>
    </lineage>
</organism>
<dbReference type="OrthoDB" id="4307003at2"/>
<name>A0A4R2JH90_9PSEU</name>
<dbReference type="RefSeq" id="WP_132119163.1">
    <property type="nucleotide sequence ID" value="NZ_SLWS01000005.1"/>
</dbReference>
<proteinExistence type="predicted"/>
<evidence type="ECO:0000313" key="2">
    <source>
        <dbReference type="Proteomes" id="UP000295680"/>
    </source>
</evidence>
<gene>
    <name evidence="1" type="ORF">EV192_105493</name>
</gene>
<keyword evidence="2" id="KW-1185">Reference proteome</keyword>
<evidence type="ECO:0000313" key="1">
    <source>
        <dbReference type="EMBL" id="TCO58424.1"/>
    </source>
</evidence>
<protein>
    <submittedName>
        <fullName evidence="1">Uncharacterized protein</fullName>
    </submittedName>
</protein>
<dbReference type="Proteomes" id="UP000295680">
    <property type="component" value="Unassembled WGS sequence"/>
</dbReference>
<sequence>MLRRERAGTLVPGFSRAFIQLEWLADRVRKTEIRQGLVRRFPGFPPAWKELSMLLDDPDERLRAIMRGLEGDPDAEVLAKATLARIVMRTN</sequence>